<dbReference type="AlphaFoldDB" id="A0A9P6KFW3"/>
<dbReference type="Proteomes" id="UP000780801">
    <property type="component" value="Unassembled WGS sequence"/>
</dbReference>
<organism evidence="3 4">
    <name type="scientific">Lunasporangiospora selenospora</name>
    <dbReference type="NCBI Taxonomy" id="979761"/>
    <lineage>
        <taxon>Eukaryota</taxon>
        <taxon>Fungi</taxon>
        <taxon>Fungi incertae sedis</taxon>
        <taxon>Mucoromycota</taxon>
        <taxon>Mortierellomycotina</taxon>
        <taxon>Mortierellomycetes</taxon>
        <taxon>Mortierellales</taxon>
        <taxon>Mortierellaceae</taxon>
        <taxon>Lunasporangiospora</taxon>
    </lineage>
</organism>
<evidence type="ECO:0000313" key="4">
    <source>
        <dbReference type="Proteomes" id="UP000780801"/>
    </source>
</evidence>
<name>A0A9P6KFW3_9FUNG</name>
<dbReference type="GO" id="GO:0140662">
    <property type="term" value="F:ATP-dependent protein folding chaperone"/>
    <property type="evidence" value="ECO:0007669"/>
    <property type="project" value="InterPro"/>
</dbReference>
<proteinExistence type="predicted"/>
<dbReference type="Pfam" id="PF00012">
    <property type="entry name" value="HSP70"/>
    <property type="match status" value="1"/>
</dbReference>
<dbReference type="Gene3D" id="3.90.640.10">
    <property type="entry name" value="Actin, Chain A, domain 4"/>
    <property type="match status" value="1"/>
</dbReference>
<accession>A0A9P6KFW3</accession>
<gene>
    <name evidence="3" type="primary">HSPA12A_9</name>
    <name evidence="3" type="ORF">BGW38_009596</name>
</gene>
<dbReference type="Gene3D" id="3.30.420.40">
    <property type="match status" value="2"/>
</dbReference>
<comment type="caution">
    <text evidence="3">The sequence shown here is derived from an EMBL/GenBank/DDBJ whole genome shotgun (WGS) entry which is preliminary data.</text>
</comment>
<dbReference type="CDD" id="cd10229">
    <property type="entry name" value="ASKHA_NBD_HSP70_HSPA12"/>
    <property type="match status" value="1"/>
</dbReference>
<keyword evidence="1" id="KW-0547">Nucleotide-binding</keyword>
<keyword evidence="3" id="KW-0346">Stress response</keyword>
<dbReference type="OrthoDB" id="2963168at2759"/>
<evidence type="ECO:0000256" key="2">
    <source>
        <dbReference type="ARBA" id="ARBA00022840"/>
    </source>
</evidence>
<keyword evidence="4" id="KW-1185">Reference proteome</keyword>
<dbReference type="InterPro" id="IPR043129">
    <property type="entry name" value="ATPase_NBD"/>
</dbReference>
<evidence type="ECO:0000313" key="3">
    <source>
        <dbReference type="EMBL" id="KAF9583388.1"/>
    </source>
</evidence>
<dbReference type="InterPro" id="IPR013126">
    <property type="entry name" value="Hsp_70_fam"/>
</dbReference>
<reference evidence="3" key="1">
    <citation type="journal article" date="2020" name="Fungal Divers.">
        <title>Resolving the Mortierellaceae phylogeny through synthesis of multi-gene phylogenetics and phylogenomics.</title>
        <authorList>
            <person name="Vandepol N."/>
            <person name="Liber J."/>
            <person name="Desiro A."/>
            <person name="Na H."/>
            <person name="Kennedy M."/>
            <person name="Barry K."/>
            <person name="Grigoriev I.V."/>
            <person name="Miller A.N."/>
            <person name="O'Donnell K."/>
            <person name="Stajich J.E."/>
            <person name="Bonito G."/>
        </authorList>
    </citation>
    <scope>NUCLEOTIDE SEQUENCE</scope>
    <source>
        <strain evidence="3">KOD1015</strain>
    </source>
</reference>
<dbReference type="PANTHER" id="PTHR14187">
    <property type="entry name" value="ALPHA KINASE/ELONGATION FACTOR 2 KINASE"/>
    <property type="match status" value="1"/>
</dbReference>
<evidence type="ECO:0000256" key="1">
    <source>
        <dbReference type="ARBA" id="ARBA00022741"/>
    </source>
</evidence>
<keyword evidence="2" id="KW-0067">ATP-binding</keyword>
<protein>
    <submittedName>
        <fullName evidence="3">Heat shock 70 kDa protein 12A</fullName>
    </submittedName>
</protein>
<dbReference type="PANTHER" id="PTHR14187:SF5">
    <property type="entry name" value="HEAT SHOCK 70 KDA PROTEIN 12A"/>
    <property type="match status" value="1"/>
</dbReference>
<dbReference type="EMBL" id="JAABOA010000714">
    <property type="protein sequence ID" value="KAF9583388.1"/>
    <property type="molecule type" value="Genomic_DNA"/>
</dbReference>
<dbReference type="SUPFAM" id="SSF53067">
    <property type="entry name" value="Actin-like ATPase domain"/>
    <property type="match status" value="2"/>
</dbReference>
<dbReference type="GO" id="GO:0005524">
    <property type="term" value="F:ATP binding"/>
    <property type="evidence" value="ECO:0007669"/>
    <property type="project" value="UniProtKB-KW"/>
</dbReference>
<sequence length="562" mass="63079">MIIAPYNPEDYPIVVAIDFGTTYSGCSYTYAQDDRNEVYDISSWPKQPENYSKTPTLLLYQSNQGNTPEAVAWGWDAKSTGEKFLPGQILLRQFKLHLDETQSSVAIPIQSNAVQLITDYLRFFHEYIAPKILYGFGKDFDRSKFRYCLTVPAMWSDKAKNTMRQAAVQAGLISEADSPKRLYIVTEPEAAALYCQLKCDQFSLGHGDRFMICDAGGGTVDLIVYEVEESGSVKSLSEVTKGQGASCGSIFIDRRFEFLLLRKFSSQNVLLSPKAKAKFIERFITSVKPLFGQESIHYIDLPRDNCFNTLEDESAIGIEDGALGLTFEELEKEVFMPVVNETLDLIEQQLSNAKDCSAIFLVGGFGSSEYLRSHVINRFQSSVRHIFVPPRPEMAVVRGAVYAGLNPTFVTARISRRHYGTVCNRPFRDGIDPESKLIKGSNGERTYRKFYSLVKKGQKLQVDQSIITVPLMAVNLAQKTNFGLVLAAYDGDDGVPEYFHQEGVTRIGLVKVQNPFKEADPIGYRVKYDCILRFGMTEIQVEATRPGETYTAQVAFDADNVY</sequence>